<dbReference type="Pfam" id="PF07849">
    <property type="entry name" value="DUF1641"/>
    <property type="match status" value="1"/>
</dbReference>
<dbReference type="InterPro" id="IPR012440">
    <property type="entry name" value="DUF1641"/>
</dbReference>
<reference evidence="1 2" key="1">
    <citation type="submission" date="2024-01" db="EMBL/GenBank/DDBJ databases">
        <title>Seven novel Bacillus-like species.</title>
        <authorList>
            <person name="Liu G."/>
        </authorList>
    </citation>
    <scope>NUCLEOTIDE SEQUENCE [LARGE SCALE GENOMIC DNA]</scope>
    <source>
        <strain evidence="1 2">FJAT-51639</strain>
    </source>
</reference>
<evidence type="ECO:0000313" key="2">
    <source>
        <dbReference type="Proteomes" id="UP001372526"/>
    </source>
</evidence>
<dbReference type="Proteomes" id="UP001372526">
    <property type="component" value="Unassembled WGS sequence"/>
</dbReference>
<protein>
    <submittedName>
        <fullName evidence="1">DUF1641 domain-containing protein</fullName>
    </submittedName>
</protein>
<organism evidence="1 2">
    <name type="scientific">Bacillus bruguierae</name>
    <dbReference type="NCBI Taxonomy" id="3127667"/>
    <lineage>
        <taxon>Bacteria</taxon>
        <taxon>Bacillati</taxon>
        <taxon>Bacillota</taxon>
        <taxon>Bacilli</taxon>
        <taxon>Bacillales</taxon>
        <taxon>Bacillaceae</taxon>
        <taxon>Bacillus</taxon>
    </lineage>
</organism>
<sequence length="161" mass="17865">MAKEITMIQKTVVTEEQKKQQVSEELLQQLGENQQAIEETIHLLAQLQKAGLLDAAVSLLAAKEDVSKIAIEQLNREPVKNALNNMMGAGEALSSVDPEVTKQVTSSLVTGLQYATDELKKGEKTSVMDFFKVLRDPDINRAITFGFNFLKAFGQELEKKK</sequence>
<dbReference type="EMBL" id="JBAWSX010000013">
    <property type="protein sequence ID" value="MEI4803317.1"/>
    <property type="molecule type" value="Genomic_DNA"/>
</dbReference>
<name>A0ABU8FKW4_9BACI</name>
<dbReference type="PANTHER" id="PTHR38433">
    <property type="match status" value="1"/>
</dbReference>
<dbReference type="PANTHER" id="PTHR38433:SF1">
    <property type="entry name" value="DUF1641 DOMAIN-CONTAINING PROTEIN"/>
    <property type="match status" value="1"/>
</dbReference>
<comment type="caution">
    <text evidence="1">The sequence shown here is derived from an EMBL/GenBank/DDBJ whole genome shotgun (WGS) entry which is preliminary data.</text>
</comment>
<dbReference type="RefSeq" id="WP_336473678.1">
    <property type="nucleotide sequence ID" value="NZ_JBAWSX010000013.1"/>
</dbReference>
<keyword evidence="2" id="KW-1185">Reference proteome</keyword>
<gene>
    <name evidence="1" type="ORF">WAZ07_18990</name>
</gene>
<evidence type="ECO:0000313" key="1">
    <source>
        <dbReference type="EMBL" id="MEI4803317.1"/>
    </source>
</evidence>
<accession>A0ABU8FKW4</accession>
<proteinExistence type="predicted"/>